<dbReference type="AlphaFoldDB" id="A0A840A6J5"/>
<dbReference type="Gene3D" id="3.40.190.10">
    <property type="entry name" value="Periplasmic binding protein-like II"/>
    <property type="match status" value="2"/>
</dbReference>
<organism evidence="2 3">
    <name type="scientific">Roseococcus suduntuyensis</name>
    <dbReference type="NCBI Taxonomy" id="455361"/>
    <lineage>
        <taxon>Bacteria</taxon>
        <taxon>Pseudomonadati</taxon>
        <taxon>Pseudomonadota</taxon>
        <taxon>Alphaproteobacteria</taxon>
        <taxon>Acetobacterales</taxon>
        <taxon>Roseomonadaceae</taxon>
        <taxon>Roseococcus</taxon>
    </lineage>
</organism>
<feature type="domain" description="Solute-binding protein family 3/N-terminal" evidence="1">
    <location>
        <begin position="77"/>
        <end position="266"/>
    </location>
</feature>
<evidence type="ECO:0000259" key="1">
    <source>
        <dbReference type="Pfam" id="PF00497"/>
    </source>
</evidence>
<proteinExistence type="predicted"/>
<dbReference type="InterPro" id="IPR001638">
    <property type="entry name" value="Solute-binding_3/MltF_N"/>
</dbReference>
<dbReference type="Pfam" id="PF00497">
    <property type="entry name" value="SBP_bac_3"/>
    <property type="match status" value="1"/>
</dbReference>
<dbReference type="SUPFAM" id="SSF53850">
    <property type="entry name" value="Periplasmic binding protein-like II"/>
    <property type="match status" value="1"/>
</dbReference>
<evidence type="ECO:0000313" key="2">
    <source>
        <dbReference type="EMBL" id="MBB3896747.1"/>
    </source>
</evidence>
<accession>A0A840A6J5</accession>
<comment type="caution">
    <text evidence="2">The sequence shown here is derived from an EMBL/GenBank/DDBJ whole genome shotgun (WGS) entry which is preliminary data.</text>
</comment>
<evidence type="ECO:0000313" key="3">
    <source>
        <dbReference type="Proteomes" id="UP000553193"/>
    </source>
</evidence>
<name>A0A840A6J5_9PROT</name>
<dbReference type="Proteomes" id="UP000553193">
    <property type="component" value="Unassembled WGS sequence"/>
</dbReference>
<dbReference type="InterPro" id="IPR006311">
    <property type="entry name" value="TAT_signal"/>
</dbReference>
<protein>
    <recommendedName>
        <fullName evidence="1">Solute-binding protein family 3/N-terminal domain-containing protein</fullName>
    </recommendedName>
</protein>
<dbReference type="PROSITE" id="PS51318">
    <property type="entry name" value="TAT"/>
    <property type="match status" value="1"/>
</dbReference>
<dbReference type="RefSeq" id="WP_184381707.1">
    <property type="nucleotide sequence ID" value="NZ_JACIDJ010000001.1"/>
</dbReference>
<reference evidence="2 3" key="1">
    <citation type="submission" date="2020-08" db="EMBL/GenBank/DDBJ databases">
        <title>Genomic Encyclopedia of Type Strains, Phase IV (KMG-IV): sequencing the most valuable type-strain genomes for metagenomic binning, comparative biology and taxonomic classification.</title>
        <authorList>
            <person name="Goeker M."/>
        </authorList>
    </citation>
    <scope>NUCLEOTIDE SEQUENCE [LARGE SCALE GENOMIC DNA]</scope>
    <source>
        <strain evidence="2 3">DSM 19979</strain>
    </source>
</reference>
<sequence length="280" mass="30492">MPRRAPSPPPPPDRRALLRAGAALVPLLAAPARAGNHDQAWRRILAQGRIRFASGIWMARLPVPPTPAPEPVEDPFHTALATHLAATLGLRHSFDPPRRAFETMRRVVTGEVDVALGPMLNRLTARQLMFTPPYAELETVILSAHVARRRRLADWSGLRLGLQDGYVAHLTNLGFDLEQARAQPFAEQAALEGALLDGELDALITTNVTARNIMARHPGRGFGIRTSLTPHLHGAAVRFGEHELLRAITIALHAVREDGTLAHLFALHAGAPLVPPREGL</sequence>
<keyword evidence="3" id="KW-1185">Reference proteome</keyword>
<gene>
    <name evidence="2" type="ORF">GGQ83_000173</name>
</gene>
<dbReference type="EMBL" id="JACIDJ010000001">
    <property type="protein sequence ID" value="MBB3896747.1"/>
    <property type="molecule type" value="Genomic_DNA"/>
</dbReference>